<organism evidence="3 4">
    <name type="scientific">Helobdella robusta</name>
    <name type="common">Californian leech</name>
    <dbReference type="NCBI Taxonomy" id="6412"/>
    <lineage>
        <taxon>Eukaryota</taxon>
        <taxon>Metazoa</taxon>
        <taxon>Spiralia</taxon>
        <taxon>Lophotrochozoa</taxon>
        <taxon>Annelida</taxon>
        <taxon>Clitellata</taxon>
        <taxon>Hirudinea</taxon>
        <taxon>Rhynchobdellida</taxon>
        <taxon>Glossiphoniidae</taxon>
        <taxon>Helobdella</taxon>
    </lineage>
</organism>
<dbReference type="EMBL" id="KB096716">
    <property type="protein sequence ID" value="ESO02757.1"/>
    <property type="molecule type" value="Genomic_DNA"/>
</dbReference>
<dbReference type="SUPFAM" id="SSF49265">
    <property type="entry name" value="Fibronectin type III"/>
    <property type="match status" value="1"/>
</dbReference>
<dbReference type="GeneID" id="20204848"/>
<accession>T1F7P9</accession>
<dbReference type="InParanoid" id="T1F7P9"/>
<reference evidence="3" key="3">
    <citation type="submission" date="2015-06" db="UniProtKB">
        <authorList>
            <consortium name="EnsemblMetazoa"/>
        </authorList>
    </citation>
    <scope>IDENTIFICATION</scope>
</reference>
<feature type="domain" description="Fibronectin type-III" evidence="1">
    <location>
        <begin position="1"/>
        <end position="58"/>
    </location>
</feature>
<dbReference type="HOGENOM" id="CLU_2280405_0_0_1"/>
<dbReference type="PROSITE" id="PS50853">
    <property type="entry name" value="FN3"/>
    <property type="match status" value="1"/>
</dbReference>
<dbReference type="CDD" id="cd00063">
    <property type="entry name" value="FN3"/>
    <property type="match status" value="2"/>
</dbReference>
<dbReference type="AlphaFoldDB" id="T1F7P9"/>
<dbReference type="CTD" id="20204848"/>
<dbReference type="EnsemblMetazoa" id="HelroT174162">
    <property type="protein sequence ID" value="HelroP174162"/>
    <property type="gene ID" value="HelroG174162"/>
</dbReference>
<name>T1F7P9_HELRO</name>
<proteinExistence type="predicted"/>
<gene>
    <name evidence="3" type="primary">20204848</name>
    <name evidence="2" type="ORF">HELRODRAFT_174162</name>
</gene>
<evidence type="ECO:0000313" key="4">
    <source>
        <dbReference type="Proteomes" id="UP000015101"/>
    </source>
</evidence>
<dbReference type="Gene3D" id="2.60.40.10">
    <property type="entry name" value="Immunoglobulins"/>
    <property type="match status" value="1"/>
</dbReference>
<sequence length="102" mass="12100">MYYDRNDQYNPTHMNTTDRSKTVDNLAMNTDYIFQSRAYTKKGYGPWSNKLPFRTFGQFVLEAPRNLRLDVSESNIRLFWDTPSTPSPNFITHYEVQFLAFV</sequence>
<reference evidence="4" key="1">
    <citation type="submission" date="2012-12" db="EMBL/GenBank/DDBJ databases">
        <authorList>
            <person name="Hellsten U."/>
            <person name="Grimwood J."/>
            <person name="Chapman J.A."/>
            <person name="Shapiro H."/>
            <person name="Aerts A."/>
            <person name="Otillar R.P."/>
            <person name="Terry A.Y."/>
            <person name="Boore J.L."/>
            <person name="Simakov O."/>
            <person name="Marletaz F."/>
            <person name="Cho S.-J."/>
            <person name="Edsinger-Gonzales E."/>
            <person name="Havlak P."/>
            <person name="Kuo D.-H."/>
            <person name="Larsson T."/>
            <person name="Lv J."/>
            <person name="Arendt D."/>
            <person name="Savage R."/>
            <person name="Osoegawa K."/>
            <person name="de Jong P."/>
            <person name="Lindberg D.R."/>
            <person name="Seaver E.C."/>
            <person name="Weisblat D.A."/>
            <person name="Putnam N.H."/>
            <person name="Grigoriev I.V."/>
            <person name="Rokhsar D.S."/>
        </authorList>
    </citation>
    <scope>NUCLEOTIDE SEQUENCE</scope>
</reference>
<evidence type="ECO:0000259" key="1">
    <source>
        <dbReference type="PROSITE" id="PS50853"/>
    </source>
</evidence>
<evidence type="ECO:0000313" key="2">
    <source>
        <dbReference type="EMBL" id="ESO02757.1"/>
    </source>
</evidence>
<dbReference type="InterPro" id="IPR003961">
    <property type="entry name" value="FN3_dom"/>
</dbReference>
<dbReference type="InterPro" id="IPR036116">
    <property type="entry name" value="FN3_sf"/>
</dbReference>
<protein>
    <recommendedName>
        <fullName evidence="1">Fibronectin type-III domain-containing protein</fullName>
    </recommendedName>
</protein>
<reference evidence="2 4" key="2">
    <citation type="journal article" date="2013" name="Nature">
        <title>Insights into bilaterian evolution from three spiralian genomes.</title>
        <authorList>
            <person name="Simakov O."/>
            <person name="Marletaz F."/>
            <person name="Cho S.J."/>
            <person name="Edsinger-Gonzales E."/>
            <person name="Havlak P."/>
            <person name="Hellsten U."/>
            <person name="Kuo D.H."/>
            <person name="Larsson T."/>
            <person name="Lv J."/>
            <person name="Arendt D."/>
            <person name="Savage R."/>
            <person name="Osoegawa K."/>
            <person name="de Jong P."/>
            <person name="Grimwood J."/>
            <person name="Chapman J.A."/>
            <person name="Shapiro H."/>
            <person name="Aerts A."/>
            <person name="Otillar R.P."/>
            <person name="Terry A.Y."/>
            <person name="Boore J.L."/>
            <person name="Grigoriev I.V."/>
            <person name="Lindberg D.R."/>
            <person name="Seaver E.C."/>
            <person name="Weisblat D.A."/>
            <person name="Putnam N.H."/>
            <person name="Rokhsar D.S."/>
        </authorList>
    </citation>
    <scope>NUCLEOTIDE SEQUENCE</scope>
</reference>
<keyword evidence="4" id="KW-1185">Reference proteome</keyword>
<dbReference type="RefSeq" id="XP_009018971.1">
    <property type="nucleotide sequence ID" value="XM_009020723.1"/>
</dbReference>
<dbReference type="Proteomes" id="UP000015101">
    <property type="component" value="Unassembled WGS sequence"/>
</dbReference>
<dbReference type="STRING" id="6412.T1F7P9"/>
<dbReference type="KEGG" id="hro:HELRODRAFT_174162"/>
<dbReference type="EMBL" id="AMQM01004839">
    <property type="status" value="NOT_ANNOTATED_CDS"/>
    <property type="molecule type" value="Genomic_DNA"/>
</dbReference>
<evidence type="ECO:0000313" key="3">
    <source>
        <dbReference type="EnsemblMetazoa" id="HelroP174162"/>
    </source>
</evidence>
<dbReference type="InterPro" id="IPR013783">
    <property type="entry name" value="Ig-like_fold"/>
</dbReference>